<dbReference type="InterPro" id="IPR036220">
    <property type="entry name" value="UDP-Glc/GDP-Man_DH_C_sf"/>
</dbReference>
<organism evidence="12 13">
    <name type="scientific">Laceyella tengchongensis</name>
    <dbReference type="NCBI Taxonomy" id="574699"/>
    <lineage>
        <taxon>Bacteria</taxon>
        <taxon>Bacillati</taxon>
        <taxon>Bacillota</taxon>
        <taxon>Bacilli</taxon>
        <taxon>Bacillales</taxon>
        <taxon>Thermoactinomycetaceae</taxon>
        <taxon>Laceyella</taxon>
    </lineage>
</organism>
<dbReference type="InterPro" id="IPR017476">
    <property type="entry name" value="UDP-Glc/GDP-Man"/>
</dbReference>
<reference evidence="12" key="1">
    <citation type="submission" date="2017-05" db="EMBL/GenBank/DDBJ databases">
        <authorList>
            <person name="Varghese N."/>
            <person name="Submissions S."/>
        </authorList>
    </citation>
    <scope>NUCLEOTIDE SEQUENCE</scope>
    <source>
        <strain evidence="12">DSM 45262</strain>
    </source>
</reference>
<dbReference type="GO" id="GO:0000271">
    <property type="term" value="P:polysaccharide biosynthetic process"/>
    <property type="evidence" value="ECO:0007669"/>
    <property type="project" value="InterPro"/>
</dbReference>
<dbReference type="EMBL" id="FXTU01000004">
    <property type="protein sequence ID" value="SMP23449.1"/>
    <property type="molecule type" value="Genomic_DNA"/>
</dbReference>
<dbReference type="SUPFAM" id="SSF52413">
    <property type="entry name" value="UDP-glucose/GDP-mannose dehydrogenase C-terminal domain"/>
    <property type="match status" value="1"/>
</dbReference>
<dbReference type="InterPro" id="IPR036291">
    <property type="entry name" value="NAD(P)-bd_dom_sf"/>
</dbReference>
<comment type="similarity">
    <text evidence="2 7">Belongs to the UDP-glucose/GDP-mannose dehydrogenase family.</text>
</comment>
<dbReference type="NCBIfam" id="TIGR03026">
    <property type="entry name" value="NDP-sugDHase"/>
    <property type="match status" value="1"/>
</dbReference>
<evidence type="ECO:0000256" key="10">
    <source>
        <dbReference type="PIRSR" id="PIRSR500134-3"/>
    </source>
</evidence>
<dbReference type="Proteomes" id="UP001157946">
    <property type="component" value="Unassembled WGS sequence"/>
</dbReference>
<comment type="catalytic activity">
    <reaction evidence="6 7">
        <text>UDP-alpha-D-glucose + 2 NAD(+) + H2O = UDP-alpha-D-glucuronate + 2 NADH + 3 H(+)</text>
        <dbReference type="Rhea" id="RHEA:23596"/>
        <dbReference type="ChEBI" id="CHEBI:15377"/>
        <dbReference type="ChEBI" id="CHEBI:15378"/>
        <dbReference type="ChEBI" id="CHEBI:57540"/>
        <dbReference type="ChEBI" id="CHEBI:57945"/>
        <dbReference type="ChEBI" id="CHEBI:58052"/>
        <dbReference type="ChEBI" id="CHEBI:58885"/>
        <dbReference type="EC" id="1.1.1.22"/>
    </reaction>
</comment>
<evidence type="ECO:0000256" key="1">
    <source>
        <dbReference type="ARBA" id="ARBA00004701"/>
    </source>
</evidence>
<dbReference type="AlphaFoldDB" id="A0AA45WQ58"/>
<feature type="binding site" evidence="10">
    <location>
        <position position="30"/>
    </location>
    <ligand>
        <name>NAD(+)</name>
        <dbReference type="ChEBI" id="CHEBI:57540"/>
    </ligand>
</feature>
<feature type="binding site" evidence="10">
    <location>
        <position position="86"/>
    </location>
    <ligand>
        <name>NAD(+)</name>
        <dbReference type="ChEBI" id="CHEBI:57540"/>
    </ligand>
</feature>
<keyword evidence="13" id="KW-1185">Reference proteome</keyword>
<dbReference type="Pfam" id="PF00984">
    <property type="entry name" value="UDPG_MGDP_dh"/>
    <property type="match status" value="1"/>
</dbReference>
<protein>
    <recommendedName>
        <fullName evidence="3 7">UDP-glucose 6-dehydrogenase</fullName>
        <ecNumber evidence="3 7">1.1.1.22</ecNumber>
    </recommendedName>
</protein>
<accession>A0AA45WQ58</accession>
<evidence type="ECO:0000256" key="7">
    <source>
        <dbReference type="PIRNR" id="PIRNR000124"/>
    </source>
</evidence>
<dbReference type="SMART" id="SM00984">
    <property type="entry name" value="UDPG_MGDP_dh_C"/>
    <property type="match status" value="1"/>
</dbReference>
<feature type="domain" description="UDP-glucose/GDP-mannose dehydrogenase C-terminal" evidence="11">
    <location>
        <begin position="312"/>
        <end position="410"/>
    </location>
</feature>
<evidence type="ECO:0000259" key="11">
    <source>
        <dbReference type="SMART" id="SM00984"/>
    </source>
</evidence>
<evidence type="ECO:0000256" key="6">
    <source>
        <dbReference type="ARBA" id="ARBA00047473"/>
    </source>
</evidence>
<dbReference type="SUPFAM" id="SSF51735">
    <property type="entry name" value="NAD(P)-binding Rossmann-fold domains"/>
    <property type="match status" value="1"/>
</dbReference>
<comment type="pathway">
    <text evidence="1">Nucleotide-sugar biosynthesis; UDP-alpha-D-glucuronate biosynthesis; UDP-alpha-D-glucuronate from UDP-alpha-D-glucose: step 1/1.</text>
</comment>
<feature type="binding site" evidence="9">
    <location>
        <position position="256"/>
    </location>
    <ligand>
        <name>substrate</name>
    </ligand>
</feature>
<dbReference type="Pfam" id="PF03721">
    <property type="entry name" value="UDPG_MGDP_dh_N"/>
    <property type="match status" value="1"/>
</dbReference>
<comment type="caution">
    <text evidence="12">The sequence shown here is derived from an EMBL/GenBank/DDBJ whole genome shotgun (WGS) entry which is preliminary data.</text>
</comment>
<evidence type="ECO:0000256" key="4">
    <source>
        <dbReference type="ARBA" id="ARBA00023002"/>
    </source>
</evidence>
<evidence type="ECO:0000256" key="2">
    <source>
        <dbReference type="ARBA" id="ARBA00006601"/>
    </source>
</evidence>
<evidence type="ECO:0000256" key="8">
    <source>
        <dbReference type="PIRSR" id="PIRSR500134-1"/>
    </source>
</evidence>
<gene>
    <name evidence="12" type="ORF">SAMN06265361_104214</name>
</gene>
<keyword evidence="4 7" id="KW-0560">Oxidoreductase</keyword>
<evidence type="ECO:0000256" key="9">
    <source>
        <dbReference type="PIRSR" id="PIRSR500134-2"/>
    </source>
</evidence>
<dbReference type="InterPro" id="IPR008927">
    <property type="entry name" value="6-PGluconate_DH-like_C_sf"/>
</dbReference>
<dbReference type="Gene3D" id="3.40.50.720">
    <property type="entry name" value="NAD(P)-binding Rossmann-like Domain"/>
    <property type="match status" value="2"/>
</dbReference>
<sequence>MNIGVIGLGYVGLVTAVCLATQGHRVIGVDVAQATIDQLQNGKPPIYETGLAELLRQAQSGSVIRFTTDIAHAIKESTVLFVTVETSSLPDGSPDLSQVWEICDQLAIYGQAGQLVIIKSTVPVGTTDAFAERLSNNHHIQFLDVVHNPDFLQQGRAVDDFLSPDRIVVGYENESTIPLINELYHFNQTPIQFCRRTSAELINYAANAFLAMKISYINMFSQLCETFGADVADIAQSIGNDPHIAPHFLKAGIGYGGSCIAKDIHTLIQTARAEGVPLPLLEAADRVNAWQMTRFVERIEQRLDTLADKRIALFGLSCKPGTDDIREAPSLRFTEIALAKGARIVAHDPLVKAFPYPQVELFSDPYTCMQGADAIVILTDWPDFRAINWKRMCELPNEPLLFDGCNLFSIQEIKMLAGSCPLEYHSIGRPCVKTFESEKQVR</sequence>
<dbReference type="GO" id="GO:0051287">
    <property type="term" value="F:NAD binding"/>
    <property type="evidence" value="ECO:0007669"/>
    <property type="project" value="InterPro"/>
</dbReference>
<dbReference type="GO" id="GO:0003979">
    <property type="term" value="F:UDP-glucose 6-dehydrogenase activity"/>
    <property type="evidence" value="ECO:0007669"/>
    <property type="project" value="UniProtKB-EC"/>
</dbReference>
<feature type="binding site" evidence="9">
    <location>
        <position position="319"/>
    </location>
    <ligand>
        <name>substrate</name>
    </ligand>
</feature>
<feature type="binding site" evidence="9">
    <location>
        <begin position="248"/>
        <end position="252"/>
    </location>
    <ligand>
        <name>substrate</name>
    </ligand>
</feature>
<evidence type="ECO:0000313" key="12">
    <source>
        <dbReference type="EMBL" id="SMP23449.1"/>
    </source>
</evidence>
<feature type="binding site" evidence="10">
    <location>
        <position position="326"/>
    </location>
    <ligand>
        <name>NAD(+)</name>
        <dbReference type="ChEBI" id="CHEBI:57540"/>
    </ligand>
</feature>
<dbReference type="PIRSF" id="PIRSF500134">
    <property type="entry name" value="UDPglc_DH_bac"/>
    <property type="match status" value="1"/>
</dbReference>
<dbReference type="InterPro" id="IPR001732">
    <property type="entry name" value="UDP-Glc/GDP-Man_DH_N"/>
</dbReference>
<dbReference type="Pfam" id="PF03720">
    <property type="entry name" value="UDPG_MGDP_dh_C"/>
    <property type="match status" value="1"/>
</dbReference>
<proteinExistence type="inferred from homology"/>
<dbReference type="EC" id="1.1.1.22" evidence="3 7"/>
<dbReference type="InterPro" id="IPR028357">
    <property type="entry name" value="UDPglc_DH_bac"/>
</dbReference>
<evidence type="ECO:0000256" key="3">
    <source>
        <dbReference type="ARBA" id="ARBA00012954"/>
    </source>
</evidence>
<dbReference type="InterPro" id="IPR014027">
    <property type="entry name" value="UDP-Glc/GDP-Man_DH_C"/>
</dbReference>
<dbReference type="SUPFAM" id="SSF48179">
    <property type="entry name" value="6-phosphogluconate dehydrogenase C-terminal domain-like"/>
    <property type="match status" value="1"/>
</dbReference>
<evidence type="ECO:0000313" key="13">
    <source>
        <dbReference type="Proteomes" id="UP001157946"/>
    </source>
</evidence>
<feature type="active site" description="Nucleophile" evidence="8">
    <location>
        <position position="259"/>
    </location>
</feature>
<keyword evidence="5 7" id="KW-0520">NAD</keyword>
<feature type="binding site" evidence="10">
    <location>
        <position position="121"/>
    </location>
    <ligand>
        <name>NAD(+)</name>
        <dbReference type="ChEBI" id="CHEBI:57540"/>
    </ligand>
</feature>
<dbReference type="PANTHER" id="PTHR43750">
    <property type="entry name" value="UDP-GLUCOSE 6-DEHYDROGENASE TUAD"/>
    <property type="match status" value="1"/>
</dbReference>
<evidence type="ECO:0000256" key="5">
    <source>
        <dbReference type="ARBA" id="ARBA00023027"/>
    </source>
</evidence>
<dbReference type="InterPro" id="IPR014026">
    <property type="entry name" value="UDP-Glc/GDP-Man_DH_dimer"/>
</dbReference>
<dbReference type="PIRSF" id="PIRSF000124">
    <property type="entry name" value="UDPglc_GDPman_dh"/>
    <property type="match status" value="1"/>
</dbReference>
<dbReference type="PANTHER" id="PTHR43750:SF3">
    <property type="entry name" value="UDP-GLUCOSE 6-DEHYDROGENASE TUAD"/>
    <property type="match status" value="1"/>
</dbReference>
<name>A0AA45WQ58_9BACL</name>
<feature type="binding site" evidence="10">
    <location>
        <position position="262"/>
    </location>
    <ligand>
        <name>NAD(+)</name>
        <dbReference type="ChEBI" id="CHEBI:57540"/>
    </ligand>
</feature>
<dbReference type="Gene3D" id="1.20.5.100">
    <property type="entry name" value="Cytochrome c1, transmembrane anchor, C-terminal"/>
    <property type="match status" value="1"/>
</dbReference>
<dbReference type="RefSeq" id="WP_284724392.1">
    <property type="nucleotide sequence ID" value="NZ_FXTU01000004.1"/>
</dbReference>